<dbReference type="GO" id="GO:0009097">
    <property type="term" value="P:isoleucine biosynthetic process"/>
    <property type="evidence" value="ECO:0007669"/>
    <property type="project" value="TreeGrafter"/>
</dbReference>
<reference evidence="8 9" key="1">
    <citation type="submission" date="2019-03" db="EMBL/GenBank/DDBJ databases">
        <title>Draft genome sequences of novel Actinobacteria.</title>
        <authorList>
            <person name="Sahin N."/>
            <person name="Ay H."/>
            <person name="Saygin H."/>
        </authorList>
    </citation>
    <scope>NUCLEOTIDE SEQUENCE [LARGE SCALE GENOMIC DNA]</scope>
    <source>
        <strain evidence="8 9">DSM 41900</strain>
    </source>
</reference>
<evidence type="ECO:0000259" key="5">
    <source>
        <dbReference type="Pfam" id="PF00205"/>
    </source>
</evidence>
<dbReference type="Gene3D" id="3.40.50.970">
    <property type="match status" value="2"/>
</dbReference>
<evidence type="ECO:0000256" key="1">
    <source>
        <dbReference type="ARBA" id="ARBA00007812"/>
    </source>
</evidence>
<dbReference type="InterPro" id="IPR011766">
    <property type="entry name" value="TPP_enzyme_TPP-bd"/>
</dbReference>
<dbReference type="SUPFAM" id="SSF52518">
    <property type="entry name" value="Thiamin diphosphate-binding fold (THDP-binding)"/>
    <property type="match status" value="2"/>
</dbReference>
<dbReference type="EMBL" id="SMKI01000705">
    <property type="protein sequence ID" value="TDC61914.1"/>
    <property type="molecule type" value="Genomic_DNA"/>
</dbReference>
<feature type="compositionally biased region" description="Basic and acidic residues" evidence="4">
    <location>
        <begin position="199"/>
        <end position="213"/>
    </location>
</feature>
<dbReference type="Gene3D" id="3.40.50.1220">
    <property type="entry name" value="TPP-binding domain"/>
    <property type="match status" value="1"/>
</dbReference>
<feature type="compositionally biased region" description="Basic residues" evidence="4">
    <location>
        <begin position="22"/>
        <end position="35"/>
    </location>
</feature>
<evidence type="ECO:0000259" key="7">
    <source>
        <dbReference type="Pfam" id="PF02776"/>
    </source>
</evidence>
<feature type="compositionally biased region" description="Low complexity" evidence="4">
    <location>
        <begin position="1"/>
        <end position="14"/>
    </location>
</feature>
<dbReference type="GO" id="GO:0000287">
    <property type="term" value="F:magnesium ion binding"/>
    <property type="evidence" value="ECO:0007669"/>
    <property type="project" value="InterPro"/>
</dbReference>
<evidence type="ECO:0000259" key="6">
    <source>
        <dbReference type="Pfam" id="PF02775"/>
    </source>
</evidence>
<evidence type="ECO:0000256" key="3">
    <source>
        <dbReference type="RuleBase" id="RU362132"/>
    </source>
</evidence>
<feature type="region of interest" description="Disordered" evidence="4">
    <location>
        <begin position="199"/>
        <end position="222"/>
    </location>
</feature>
<evidence type="ECO:0000313" key="8">
    <source>
        <dbReference type="EMBL" id="TDC61914.1"/>
    </source>
</evidence>
<feature type="region of interest" description="Disordered" evidence="4">
    <location>
        <begin position="356"/>
        <end position="385"/>
    </location>
</feature>
<comment type="similarity">
    <text evidence="1 3">Belongs to the TPP enzyme family.</text>
</comment>
<feature type="compositionally biased region" description="Basic and acidic residues" evidence="4">
    <location>
        <begin position="356"/>
        <end position="375"/>
    </location>
</feature>
<dbReference type="InterPro" id="IPR045229">
    <property type="entry name" value="TPP_enz"/>
</dbReference>
<organism evidence="8 9">
    <name type="scientific">Streptomyces hainanensis</name>
    <dbReference type="NCBI Taxonomy" id="402648"/>
    <lineage>
        <taxon>Bacteria</taxon>
        <taxon>Bacillati</taxon>
        <taxon>Actinomycetota</taxon>
        <taxon>Actinomycetes</taxon>
        <taxon>Kitasatosporales</taxon>
        <taxon>Streptomycetaceae</taxon>
        <taxon>Streptomyces</taxon>
    </lineage>
</organism>
<comment type="caution">
    <text evidence="8">The sequence shown here is derived from an EMBL/GenBank/DDBJ whole genome shotgun (WGS) entry which is preliminary data.</text>
</comment>
<dbReference type="GO" id="GO:0005948">
    <property type="term" value="C:acetolactate synthase complex"/>
    <property type="evidence" value="ECO:0007669"/>
    <property type="project" value="TreeGrafter"/>
</dbReference>
<dbReference type="PANTHER" id="PTHR18968">
    <property type="entry name" value="THIAMINE PYROPHOSPHATE ENZYMES"/>
    <property type="match status" value="1"/>
</dbReference>
<feature type="domain" description="Thiamine pyrophosphate enzyme central" evidence="5">
    <location>
        <begin position="224"/>
        <end position="353"/>
    </location>
</feature>
<protein>
    <submittedName>
        <fullName evidence="8">Thiamine pyrophosphate-binding protein</fullName>
    </submittedName>
</protein>
<dbReference type="InterPro" id="IPR029061">
    <property type="entry name" value="THDP-binding"/>
</dbReference>
<keyword evidence="2 3" id="KW-0786">Thiamine pyrophosphate</keyword>
<dbReference type="GO" id="GO:0050660">
    <property type="term" value="F:flavin adenine dinucleotide binding"/>
    <property type="evidence" value="ECO:0007669"/>
    <property type="project" value="TreeGrafter"/>
</dbReference>
<dbReference type="CDD" id="cd00568">
    <property type="entry name" value="TPP_enzymes"/>
    <property type="match status" value="1"/>
</dbReference>
<dbReference type="Pfam" id="PF02775">
    <property type="entry name" value="TPP_enzyme_C"/>
    <property type="match status" value="1"/>
</dbReference>
<keyword evidence="9" id="KW-1185">Reference proteome</keyword>
<name>A0A4R4SHR2_9ACTN</name>
<evidence type="ECO:0000313" key="9">
    <source>
        <dbReference type="Proteomes" id="UP000295345"/>
    </source>
</evidence>
<feature type="domain" description="Thiamine pyrophosphate enzyme N-terminal TPP-binding" evidence="7">
    <location>
        <begin position="40"/>
        <end position="148"/>
    </location>
</feature>
<dbReference type="Proteomes" id="UP000295345">
    <property type="component" value="Unassembled WGS sequence"/>
</dbReference>
<dbReference type="Pfam" id="PF02776">
    <property type="entry name" value="TPP_enzyme_N"/>
    <property type="match status" value="1"/>
</dbReference>
<dbReference type="InterPro" id="IPR029035">
    <property type="entry name" value="DHS-like_NAD/FAD-binding_dom"/>
</dbReference>
<feature type="region of interest" description="Disordered" evidence="4">
    <location>
        <begin position="1"/>
        <end position="35"/>
    </location>
</feature>
<dbReference type="GO" id="GO:0009099">
    <property type="term" value="P:L-valine biosynthetic process"/>
    <property type="evidence" value="ECO:0007669"/>
    <property type="project" value="TreeGrafter"/>
</dbReference>
<dbReference type="CDD" id="cd07035">
    <property type="entry name" value="TPP_PYR_POX_like"/>
    <property type="match status" value="1"/>
</dbReference>
<dbReference type="Pfam" id="PF00205">
    <property type="entry name" value="TPP_enzyme_M"/>
    <property type="match status" value="1"/>
</dbReference>
<sequence>MIRGRAPAFRRAGPVGIGHGRIQPRRTPPRASRRRRGVVKAREALADALAAAGFDTVFALLGAANQDLLCDLQDRLGLRVVHGRHESAVVSMADGYARFTGRPAVATVTAGPGLTNTGTALAVARSHRSPVLLLAGDTPAGELRNPQHLRQDAFARALGCRTATLRRAADLPTVWRAARATLARGAPFVLNLPADVQQDRVPWRPGDEPPERRRPPRRPHATRVEAAARLLADARRVGILAGRGALAAGPALRELADALPAVLTTTLPANGLFAGHPHDAGVCGGLGDGRAGPALADCDTLLAVGTSLHPLSVPPLAPATTLLRVDRAAGDPADGPRPALTLHGDAAPTVRRLADLLGRDRRPGPSLRLPDRASPDPRPYQDTADTLDPRHALLALVPLLPPGHGVVVGGGHAALTACQSLPAPSPLAWTCVSTDFGAIGQALPVAVGACFARAGSRVVHVTGDGDLMMSLAELDTAVRYRLPLTVVVLNDQGFGQERHNLRRTAAGPGPADHPSPDLAALASAFGAAGHRIEGPTELAELHAAMAHREGPVLVDIRVNPAYRNPASEAVARALSHGGPAGRP</sequence>
<dbReference type="PANTHER" id="PTHR18968:SF13">
    <property type="entry name" value="ACETOLACTATE SYNTHASE CATALYTIC SUBUNIT, MITOCHONDRIAL"/>
    <property type="match status" value="1"/>
</dbReference>
<dbReference type="OrthoDB" id="3203527at2"/>
<feature type="domain" description="Thiamine pyrophosphate enzyme TPP-binding" evidence="6">
    <location>
        <begin position="411"/>
        <end position="556"/>
    </location>
</feature>
<dbReference type="InterPro" id="IPR012001">
    <property type="entry name" value="Thiamin_PyroP_enz_TPP-bd_dom"/>
</dbReference>
<dbReference type="GO" id="GO:0030976">
    <property type="term" value="F:thiamine pyrophosphate binding"/>
    <property type="evidence" value="ECO:0007669"/>
    <property type="project" value="InterPro"/>
</dbReference>
<evidence type="ECO:0000256" key="4">
    <source>
        <dbReference type="SAM" id="MobiDB-lite"/>
    </source>
</evidence>
<accession>A0A4R4SHR2</accession>
<dbReference type="SUPFAM" id="SSF52467">
    <property type="entry name" value="DHS-like NAD/FAD-binding domain"/>
    <property type="match status" value="1"/>
</dbReference>
<evidence type="ECO:0000256" key="2">
    <source>
        <dbReference type="ARBA" id="ARBA00023052"/>
    </source>
</evidence>
<dbReference type="InterPro" id="IPR012000">
    <property type="entry name" value="Thiamin_PyroP_enz_cen_dom"/>
</dbReference>
<dbReference type="AlphaFoldDB" id="A0A4R4SHR2"/>
<proteinExistence type="inferred from homology"/>
<gene>
    <name evidence="8" type="ORF">E1283_34940</name>
</gene>
<dbReference type="GO" id="GO:0003984">
    <property type="term" value="F:acetolactate synthase activity"/>
    <property type="evidence" value="ECO:0007669"/>
    <property type="project" value="TreeGrafter"/>
</dbReference>